<evidence type="ECO:0000313" key="4">
    <source>
        <dbReference type="Proteomes" id="UP000001449"/>
    </source>
</evidence>
<feature type="compositionally biased region" description="Polar residues" evidence="1">
    <location>
        <begin position="47"/>
        <end position="57"/>
    </location>
</feature>
<keyword evidence="2" id="KW-0732">Signal</keyword>
<evidence type="ECO:0000313" key="3">
    <source>
        <dbReference type="EMBL" id="EED88587.1"/>
    </source>
</evidence>
<dbReference type="GeneID" id="7449486"/>
<evidence type="ECO:0000256" key="2">
    <source>
        <dbReference type="SAM" id="SignalP"/>
    </source>
</evidence>
<feature type="signal peptide" evidence="2">
    <location>
        <begin position="1"/>
        <end position="25"/>
    </location>
</feature>
<dbReference type="EMBL" id="CM000650">
    <property type="protein sequence ID" value="EED88587.1"/>
    <property type="molecule type" value="Genomic_DNA"/>
</dbReference>
<dbReference type="OMA" id="NANDRWV"/>
<dbReference type="InParanoid" id="B8CDE9"/>
<dbReference type="KEGG" id="tps:THAPSDRAFT_25005"/>
<reference evidence="3 4" key="2">
    <citation type="journal article" date="2008" name="Nature">
        <title>The Phaeodactylum genome reveals the evolutionary history of diatom genomes.</title>
        <authorList>
            <person name="Bowler C."/>
            <person name="Allen A.E."/>
            <person name="Badger J.H."/>
            <person name="Grimwood J."/>
            <person name="Jabbari K."/>
            <person name="Kuo A."/>
            <person name="Maheswari U."/>
            <person name="Martens C."/>
            <person name="Maumus F."/>
            <person name="Otillar R.P."/>
            <person name="Rayko E."/>
            <person name="Salamov A."/>
            <person name="Vandepoele K."/>
            <person name="Beszteri B."/>
            <person name="Gruber A."/>
            <person name="Heijde M."/>
            <person name="Katinka M."/>
            <person name="Mock T."/>
            <person name="Valentin K."/>
            <person name="Verret F."/>
            <person name="Berges J.A."/>
            <person name="Brownlee C."/>
            <person name="Cadoret J.P."/>
            <person name="Chiovitti A."/>
            <person name="Choi C.J."/>
            <person name="Coesel S."/>
            <person name="De Martino A."/>
            <person name="Detter J.C."/>
            <person name="Durkin C."/>
            <person name="Falciatore A."/>
            <person name="Fournet J."/>
            <person name="Haruta M."/>
            <person name="Huysman M.J."/>
            <person name="Jenkins B.D."/>
            <person name="Jiroutova K."/>
            <person name="Jorgensen R.E."/>
            <person name="Joubert Y."/>
            <person name="Kaplan A."/>
            <person name="Kroger N."/>
            <person name="Kroth P.G."/>
            <person name="La Roche J."/>
            <person name="Lindquist E."/>
            <person name="Lommer M."/>
            <person name="Martin-Jezequel V."/>
            <person name="Lopez P.J."/>
            <person name="Lucas S."/>
            <person name="Mangogna M."/>
            <person name="McGinnis K."/>
            <person name="Medlin L.K."/>
            <person name="Montsant A."/>
            <person name="Oudot-Le Secq M.P."/>
            <person name="Napoli C."/>
            <person name="Obornik M."/>
            <person name="Parker M.S."/>
            <person name="Petit J.L."/>
            <person name="Porcel B.M."/>
            <person name="Poulsen N."/>
            <person name="Robison M."/>
            <person name="Rychlewski L."/>
            <person name="Rynearson T.A."/>
            <person name="Schmutz J."/>
            <person name="Shapiro H."/>
            <person name="Siaut M."/>
            <person name="Stanley M."/>
            <person name="Sussman M.R."/>
            <person name="Taylor A.R."/>
            <person name="Vardi A."/>
            <person name="von Dassow P."/>
            <person name="Vyverman W."/>
            <person name="Willis A."/>
            <person name="Wyrwicz L.S."/>
            <person name="Rokhsar D.S."/>
            <person name="Weissenbach J."/>
            <person name="Armbrust E.V."/>
            <person name="Green B.R."/>
            <person name="Van de Peer Y."/>
            <person name="Grigoriev I.V."/>
        </authorList>
    </citation>
    <scope>NUCLEOTIDE SEQUENCE [LARGE SCALE GENOMIC DNA]</scope>
    <source>
        <strain evidence="3 4">CCMP1335</strain>
    </source>
</reference>
<feature type="region of interest" description="Disordered" evidence="1">
    <location>
        <begin position="37"/>
        <end position="57"/>
    </location>
</feature>
<keyword evidence="4" id="KW-1185">Reference proteome</keyword>
<organism evidence="3 4">
    <name type="scientific">Thalassiosira pseudonana</name>
    <name type="common">Marine diatom</name>
    <name type="synonym">Cyclotella nana</name>
    <dbReference type="NCBI Taxonomy" id="35128"/>
    <lineage>
        <taxon>Eukaryota</taxon>
        <taxon>Sar</taxon>
        <taxon>Stramenopiles</taxon>
        <taxon>Ochrophyta</taxon>
        <taxon>Bacillariophyta</taxon>
        <taxon>Coscinodiscophyceae</taxon>
        <taxon>Thalassiosirophycidae</taxon>
        <taxon>Thalassiosirales</taxon>
        <taxon>Thalassiosiraceae</taxon>
        <taxon>Thalassiosira</taxon>
    </lineage>
</organism>
<gene>
    <name evidence="3" type="ORF">THAPSDRAFT_25005</name>
</gene>
<dbReference type="AlphaFoldDB" id="B8CDE9"/>
<dbReference type="Proteomes" id="UP000001449">
    <property type="component" value="Chromosome 15"/>
</dbReference>
<sequence length="500" mass="56082">MTTPHMKRGIAALALVALCANVALNIFTSNSYGGGGDGVTRRRLDGTSPNTAASDSTQIAKDDVNINGDDDQEDAESYYFHMRHRIARGLIKRGYDRDSERFKDLLNKRVAEVIEERRKVAHTRTLERRLKSGWKHVWLGTHRGEENRALVDEEQTPDLSPLTVCGRPADLGTLKDFNLLRDYSVCPGGVSQDVLLLEGSQTFGRTGNNLIEFLHALQFSRDKNVVLGIMSDSWAFQVILKMWMAIEDTENWESQFEEAFCCRIFHSQEELEGWNVIHKDTKELFGYLSGAPLEEYVASQEDSIRTLFEHYNTGDGVDKRDNPVQDMCSGIDAIFGEQRSSVYYSVIHSRHLEGAPGVRLMKRMERLSGCDPTAALEMRPDYIKSILEPLGMMQHPIVLVTDGQDFSVIQRLLTDSQIGPRLHVVPEEASWVGGDLTLAILSDVFIGNPASSFSGFIAKSRLALGFGHNYLFRAKNANDRWVTVCGDNCVFDSEIMMTMA</sequence>
<evidence type="ECO:0008006" key="5">
    <source>
        <dbReference type="Google" id="ProtNLM"/>
    </source>
</evidence>
<dbReference type="PaxDb" id="35128-Thaps25005"/>
<dbReference type="HOGENOM" id="CLU_545766_0_0_1"/>
<accession>B8CDE9</accession>
<name>B8CDE9_THAPS</name>
<protein>
    <recommendedName>
        <fullName evidence="5">Membrane-associated protein</fullName>
    </recommendedName>
</protein>
<reference evidence="3 4" key="1">
    <citation type="journal article" date="2004" name="Science">
        <title>The genome of the diatom Thalassiosira pseudonana: ecology, evolution, and metabolism.</title>
        <authorList>
            <person name="Armbrust E.V."/>
            <person name="Berges J.A."/>
            <person name="Bowler C."/>
            <person name="Green B.R."/>
            <person name="Martinez D."/>
            <person name="Putnam N.H."/>
            <person name="Zhou S."/>
            <person name="Allen A.E."/>
            <person name="Apt K.E."/>
            <person name="Bechner M."/>
            <person name="Brzezinski M.A."/>
            <person name="Chaal B.K."/>
            <person name="Chiovitti A."/>
            <person name="Davis A.K."/>
            <person name="Demarest M.S."/>
            <person name="Detter J.C."/>
            <person name="Glavina T."/>
            <person name="Goodstein D."/>
            <person name="Hadi M.Z."/>
            <person name="Hellsten U."/>
            <person name="Hildebrand M."/>
            <person name="Jenkins B.D."/>
            <person name="Jurka J."/>
            <person name="Kapitonov V.V."/>
            <person name="Kroger N."/>
            <person name="Lau W.W."/>
            <person name="Lane T.W."/>
            <person name="Larimer F.W."/>
            <person name="Lippmeier J.C."/>
            <person name="Lucas S."/>
            <person name="Medina M."/>
            <person name="Montsant A."/>
            <person name="Obornik M."/>
            <person name="Parker M.S."/>
            <person name="Palenik B."/>
            <person name="Pazour G.J."/>
            <person name="Richardson P.M."/>
            <person name="Rynearson T.A."/>
            <person name="Saito M.A."/>
            <person name="Schwartz D.C."/>
            <person name="Thamatrakoln K."/>
            <person name="Valentin K."/>
            <person name="Vardi A."/>
            <person name="Wilkerson F.P."/>
            <person name="Rokhsar D.S."/>
        </authorList>
    </citation>
    <scope>NUCLEOTIDE SEQUENCE [LARGE SCALE GENOMIC DNA]</scope>
    <source>
        <strain evidence="3 4">CCMP1335</strain>
    </source>
</reference>
<feature type="chain" id="PRO_5002870023" description="Membrane-associated protein" evidence="2">
    <location>
        <begin position="26"/>
        <end position="500"/>
    </location>
</feature>
<dbReference type="RefSeq" id="XP_002294232.1">
    <property type="nucleotide sequence ID" value="XM_002294196.1"/>
</dbReference>
<evidence type="ECO:0000256" key="1">
    <source>
        <dbReference type="SAM" id="MobiDB-lite"/>
    </source>
</evidence>
<proteinExistence type="predicted"/>
<dbReference type="Gene3D" id="3.40.50.11350">
    <property type="match status" value="1"/>
</dbReference>